<reference evidence="2 3" key="1">
    <citation type="submission" date="2017-06" db="EMBL/GenBank/DDBJ databases">
        <title>Complete Genome Sequence of the Soil Carbazole-Degrading Bacterium Nocardioides aromaticivorans IC177.</title>
        <authorList>
            <person name="Vejarano F."/>
            <person name="Suzuki-Minakuchi C."/>
            <person name="Ohtsubo Y."/>
            <person name="Tsuda M."/>
            <person name="Okada K."/>
            <person name="Nojiri H."/>
        </authorList>
    </citation>
    <scope>NUCLEOTIDE SEQUENCE [LARGE SCALE GENOMIC DNA]</scope>
    <source>
        <strain evidence="2 3">IC177</strain>
    </source>
</reference>
<evidence type="ECO:0000259" key="1">
    <source>
        <dbReference type="Pfam" id="PF07110"/>
    </source>
</evidence>
<gene>
    <name evidence="2" type="ORF">CFH99_24505</name>
</gene>
<evidence type="ECO:0000313" key="3">
    <source>
        <dbReference type="Proteomes" id="UP000662818"/>
    </source>
</evidence>
<dbReference type="InterPro" id="IPR009799">
    <property type="entry name" value="EthD_dom"/>
</dbReference>
<name>A0ABX7PS07_9ACTN</name>
<dbReference type="RefSeq" id="WP_207007666.1">
    <property type="nucleotide sequence ID" value="NZ_CP022295.1"/>
</dbReference>
<dbReference type="Pfam" id="PF07110">
    <property type="entry name" value="EthD"/>
    <property type="match status" value="1"/>
</dbReference>
<dbReference type="EMBL" id="CP022295">
    <property type="protein sequence ID" value="QSR28788.1"/>
    <property type="molecule type" value="Genomic_DNA"/>
</dbReference>
<proteinExistence type="predicted"/>
<accession>A0ABX7PS07</accession>
<keyword evidence="3" id="KW-1185">Reference proteome</keyword>
<organism evidence="2 3">
    <name type="scientific">Nocardioides aromaticivorans</name>
    <dbReference type="NCBI Taxonomy" id="200618"/>
    <lineage>
        <taxon>Bacteria</taxon>
        <taxon>Bacillati</taxon>
        <taxon>Actinomycetota</taxon>
        <taxon>Actinomycetes</taxon>
        <taxon>Propionibacteriales</taxon>
        <taxon>Nocardioidaceae</taxon>
        <taxon>Nocardioides</taxon>
    </lineage>
</organism>
<dbReference type="Proteomes" id="UP000662818">
    <property type="component" value="Chromosome"/>
</dbReference>
<feature type="domain" description="EthD" evidence="1">
    <location>
        <begin position="12"/>
        <end position="88"/>
    </location>
</feature>
<dbReference type="NCBIfam" id="TIGR02118">
    <property type="entry name" value="EthD family reductase"/>
    <property type="match status" value="1"/>
</dbReference>
<sequence>MPKIIALITKQDELSREEFLHHWQVDHPPIVWALPGLRRYVQNPAIPHRTEWPYDGAAELWFESLRDIAVAFDSPQAKPMHEHEKKFIKDIAWFVADEHETTASKEHDA</sequence>
<dbReference type="InterPro" id="IPR011008">
    <property type="entry name" value="Dimeric_a/b-barrel"/>
</dbReference>
<protein>
    <recommendedName>
        <fullName evidence="1">EthD domain-containing protein</fullName>
    </recommendedName>
</protein>
<dbReference type="SUPFAM" id="SSF54909">
    <property type="entry name" value="Dimeric alpha+beta barrel"/>
    <property type="match status" value="1"/>
</dbReference>
<dbReference type="Gene3D" id="3.30.70.100">
    <property type="match status" value="1"/>
</dbReference>
<evidence type="ECO:0000313" key="2">
    <source>
        <dbReference type="EMBL" id="QSR28788.1"/>
    </source>
</evidence>